<comment type="caution">
    <text evidence="1">The sequence shown here is derived from an EMBL/GenBank/DDBJ whole genome shotgun (WGS) entry which is preliminary data.</text>
</comment>
<accession>A0A2W5FP57</accession>
<protein>
    <submittedName>
        <fullName evidence="1">Uncharacterized protein</fullName>
    </submittedName>
</protein>
<proteinExistence type="predicted"/>
<evidence type="ECO:0000313" key="1">
    <source>
        <dbReference type="EMBL" id="PZP31329.1"/>
    </source>
</evidence>
<dbReference type="Proteomes" id="UP000249633">
    <property type="component" value="Unassembled WGS sequence"/>
</dbReference>
<name>A0A2W5FP57_9BURK</name>
<gene>
    <name evidence="1" type="ORF">DI603_13285</name>
</gene>
<organism evidence="1 2">
    <name type="scientific">Roseateles depolymerans</name>
    <dbReference type="NCBI Taxonomy" id="76731"/>
    <lineage>
        <taxon>Bacteria</taxon>
        <taxon>Pseudomonadati</taxon>
        <taxon>Pseudomonadota</taxon>
        <taxon>Betaproteobacteria</taxon>
        <taxon>Burkholderiales</taxon>
        <taxon>Sphaerotilaceae</taxon>
        <taxon>Roseateles</taxon>
    </lineage>
</organism>
<sequence length="564" mass="62205">MGEVVTALHRFDLPAAHGLATQRGCQVFLVDPVLHMRAVAAGVAEPLVHTRSTVDVARSAYEQAQVAARSLCADLGERLAPLAPAAAAGAWSSHRIFQLFLTLLGYQRIWPEVLDQHEHERWHVLLPHLAHTYGTHSFVPGLQLLTALRERGIAHSAYGFECPGLDAYQLPDLRRLPADVELLVHLPTCGHDAAYIASELKACGLRVGVLSSQMYDVAFDGLEATGLVDLETVRQLLGPQAVGSVRALEGELKSVLVAHLQAHLGQPRFLDMQVQALWEALEVQALFHLWLDQHFNGRLPGRLLISNHDATVHGALMSFAHHRGLAISVLPHSRVHNLAIKTDGLMPTCLHHALQDGPNYDLSDRLLPGAPLRYPGEWAAPGELGELRVVGLVLNGISANGMCMVDFEAYVQAVRQWLDWARQQGLELRLRVRTAETPVLLMAQRLQLDAEALMQATQGSLSDFARGCDLTLGFDVPTSGLQDLVREGQAAMQIEFRPLARHEWAIVDERIVPRYCCGEAQERLALMQRNPAVFLQFRSQQCEAARARVAAARPLRDWLMPLGT</sequence>
<reference evidence="1 2" key="1">
    <citation type="submission" date="2017-08" db="EMBL/GenBank/DDBJ databases">
        <title>Infants hospitalized years apart are colonized by the same room-sourced microbial strains.</title>
        <authorList>
            <person name="Brooks B."/>
            <person name="Olm M.R."/>
            <person name="Firek B.A."/>
            <person name="Baker R."/>
            <person name="Thomas B.C."/>
            <person name="Morowitz M.J."/>
            <person name="Banfield J.F."/>
        </authorList>
    </citation>
    <scope>NUCLEOTIDE SEQUENCE [LARGE SCALE GENOMIC DNA]</scope>
    <source>
        <strain evidence="1">S2_012_000_R2_81</strain>
    </source>
</reference>
<dbReference type="EMBL" id="QFOD01000011">
    <property type="protein sequence ID" value="PZP31329.1"/>
    <property type="molecule type" value="Genomic_DNA"/>
</dbReference>
<dbReference type="AlphaFoldDB" id="A0A2W5FP57"/>
<evidence type="ECO:0000313" key="2">
    <source>
        <dbReference type="Proteomes" id="UP000249633"/>
    </source>
</evidence>